<dbReference type="Gene3D" id="3.40.220.10">
    <property type="entry name" value="Leucine Aminopeptidase, subunit E, domain 1"/>
    <property type="match status" value="1"/>
</dbReference>
<dbReference type="InterPro" id="IPR043472">
    <property type="entry name" value="Macro_dom-like"/>
</dbReference>
<dbReference type="InterPro" id="IPR019261">
    <property type="entry name" value="PARG_cat_microbial"/>
</dbReference>
<evidence type="ECO:0000259" key="1">
    <source>
        <dbReference type="Pfam" id="PF10021"/>
    </source>
</evidence>
<accession>A0A934QS01</accession>
<proteinExistence type="predicted"/>
<protein>
    <submittedName>
        <fullName evidence="2">TIGR02452 family protein</fullName>
    </submittedName>
</protein>
<reference evidence="2" key="1">
    <citation type="submission" date="2020-12" db="EMBL/GenBank/DDBJ databases">
        <title>Prauserella sp. ASG 168, a novel actinomycete isolated from cave rock.</title>
        <authorList>
            <person name="Suriyachadkun C."/>
        </authorList>
    </citation>
    <scope>NUCLEOTIDE SEQUENCE</scope>
    <source>
        <strain evidence="2">ASG 168</strain>
    </source>
</reference>
<dbReference type="SUPFAM" id="SSF52949">
    <property type="entry name" value="Macro domain-like"/>
    <property type="match status" value="1"/>
</dbReference>
<dbReference type="PANTHER" id="PTHR35596">
    <property type="entry name" value="DUF2263 DOMAIN-CONTAINING PROTEIN"/>
    <property type="match status" value="1"/>
</dbReference>
<gene>
    <name evidence="2" type="ORF">JHE00_08095</name>
</gene>
<dbReference type="RefSeq" id="WP_200316558.1">
    <property type="nucleotide sequence ID" value="NZ_JAENJH010000002.1"/>
</dbReference>
<organism evidence="2 3">
    <name type="scientific">Prauserella cavernicola</name>
    <dbReference type="NCBI Taxonomy" id="2800127"/>
    <lineage>
        <taxon>Bacteria</taxon>
        <taxon>Bacillati</taxon>
        <taxon>Actinomycetota</taxon>
        <taxon>Actinomycetes</taxon>
        <taxon>Pseudonocardiales</taxon>
        <taxon>Pseudonocardiaceae</taxon>
        <taxon>Prauserella</taxon>
    </lineage>
</organism>
<dbReference type="PANTHER" id="PTHR35596:SF1">
    <property type="entry name" value="MICROBIAL-TYPE PARG CATALYTIC DOMAIN-CONTAINING PROTEIN"/>
    <property type="match status" value="1"/>
</dbReference>
<evidence type="ECO:0000313" key="3">
    <source>
        <dbReference type="Proteomes" id="UP000635245"/>
    </source>
</evidence>
<evidence type="ECO:0000313" key="2">
    <source>
        <dbReference type="EMBL" id="MBK1784289.1"/>
    </source>
</evidence>
<dbReference type="InterPro" id="IPR012664">
    <property type="entry name" value="CHP02452"/>
</dbReference>
<dbReference type="PIRSF" id="PIRSF014899">
    <property type="entry name" value="UCP014899"/>
    <property type="match status" value="1"/>
</dbReference>
<keyword evidence="3" id="KW-1185">Reference proteome</keyword>
<feature type="domain" description="Microbial-type PARG catalytic" evidence="1">
    <location>
        <begin position="10"/>
        <end position="156"/>
    </location>
</feature>
<dbReference type="Proteomes" id="UP000635245">
    <property type="component" value="Unassembled WGS sequence"/>
</dbReference>
<sequence length="270" mass="28763">MDRTQLAAIAEQTDRIVASGRYTSASGSTVDISPAVFESVRGTRLYLPEQTTAPPQPEPDVAAKIEVVECSTLAAARQLVDDGRDEPACLNFASARKPGGGYRTGARAQEESLARASGLVACLEAAPGYYSHHRAHRDALYTDRIIYSPGVPVFRDDEHALLAQPYQVAFLTSAAPNASAANEDQLELIPAALRQRAAKVLTVAHHNGHSRLVLGAWGCGVFGNDPRLVATTFAELLAGPFAGCFSHVVFAVLDHPGRQPLSAFRDTFAG</sequence>
<dbReference type="EMBL" id="JAENJH010000002">
    <property type="protein sequence ID" value="MBK1784289.1"/>
    <property type="molecule type" value="Genomic_DNA"/>
</dbReference>
<dbReference type="AlphaFoldDB" id="A0A934QS01"/>
<name>A0A934QS01_9PSEU</name>
<comment type="caution">
    <text evidence="2">The sequence shown here is derived from an EMBL/GenBank/DDBJ whole genome shotgun (WGS) entry which is preliminary data.</text>
</comment>
<dbReference type="NCBIfam" id="TIGR02452">
    <property type="entry name" value="TIGR02452 family protein"/>
    <property type="match status" value="1"/>
</dbReference>
<dbReference type="Pfam" id="PF10021">
    <property type="entry name" value="PARG_cat_microb"/>
    <property type="match status" value="1"/>
</dbReference>